<dbReference type="WBParaSite" id="ES5_v2.g11591.t1">
    <property type="protein sequence ID" value="ES5_v2.g11591.t1"/>
    <property type="gene ID" value="ES5_v2.g11591"/>
</dbReference>
<evidence type="ECO:0000313" key="2">
    <source>
        <dbReference type="WBParaSite" id="ES5_v2.g11591.t1"/>
    </source>
</evidence>
<reference evidence="2" key="1">
    <citation type="submission" date="2022-11" db="UniProtKB">
        <authorList>
            <consortium name="WormBaseParasite"/>
        </authorList>
    </citation>
    <scope>IDENTIFICATION</scope>
</reference>
<protein>
    <submittedName>
        <fullName evidence="2">Uncharacterized protein</fullName>
    </submittedName>
</protein>
<proteinExistence type="predicted"/>
<dbReference type="Proteomes" id="UP000887579">
    <property type="component" value="Unplaced"/>
</dbReference>
<name>A0AC34F3L0_9BILA</name>
<accession>A0AC34F3L0</accession>
<evidence type="ECO:0000313" key="1">
    <source>
        <dbReference type="Proteomes" id="UP000887579"/>
    </source>
</evidence>
<sequence>MSAFFIFLFISFAVLHINCLILPSNTLPNNQLIKPINEIQNKDTFKCDNGWYWLQSKKTCINIQDTPLNWSDAESACVTSGTHLVSIDDAFEEDAVKTIMQQYGTCDYYWIGAKRGADGNFTWSDKNQFSYSNFGPGNANNPSKNCTDINEQSSNWRTLDCSDKNCYICEKPDPSDVPETAVYTDCAELKEAGQTKSGFYYITTKNGAKKVFCDMEVNGGGWVVIQQRVDDTLEFWNQKWNAYKQGFGFFAEKSNFWIGNDLIHELSSKDPKVILRVELWGDQNPASPYKNEYWWSEFNFQLEDESTDYTLHASILKRDPNDWKGTGNASTNWYDVTCEEGVKFSTVDKINDPWSKCVTDYHLGGWWLHYCATVSLNGQYKPAKYADGYGFMWLIDGQYMINPIKSRMLLRKLI</sequence>
<organism evidence="1 2">
    <name type="scientific">Panagrolaimus sp. ES5</name>
    <dbReference type="NCBI Taxonomy" id="591445"/>
    <lineage>
        <taxon>Eukaryota</taxon>
        <taxon>Metazoa</taxon>
        <taxon>Ecdysozoa</taxon>
        <taxon>Nematoda</taxon>
        <taxon>Chromadorea</taxon>
        <taxon>Rhabditida</taxon>
        <taxon>Tylenchina</taxon>
        <taxon>Panagrolaimomorpha</taxon>
        <taxon>Panagrolaimoidea</taxon>
        <taxon>Panagrolaimidae</taxon>
        <taxon>Panagrolaimus</taxon>
    </lineage>
</organism>